<dbReference type="GO" id="GO:0006308">
    <property type="term" value="P:DNA catabolic process"/>
    <property type="evidence" value="ECO:0007669"/>
    <property type="project" value="UniProtKB-UniRule"/>
</dbReference>
<dbReference type="InterPro" id="IPR003753">
    <property type="entry name" value="Exonuc_VII_L"/>
</dbReference>
<evidence type="ECO:0000256" key="5">
    <source>
        <dbReference type="HAMAP-Rule" id="MF_00378"/>
    </source>
</evidence>
<evidence type="ECO:0000259" key="7">
    <source>
        <dbReference type="Pfam" id="PF02601"/>
    </source>
</evidence>
<comment type="catalytic activity">
    <reaction evidence="5 6">
        <text>Exonucleolytic cleavage in either 5'- to 3'- or 3'- to 5'-direction to yield nucleoside 5'-phosphates.</text>
        <dbReference type="EC" id="3.1.11.6"/>
    </reaction>
</comment>
<keyword evidence="1 5" id="KW-0963">Cytoplasm</keyword>
<keyword evidence="3 5" id="KW-0378">Hydrolase</keyword>
<dbReference type="CDD" id="cd04489">
    <property type="entry name" value="ExoVII_LU_OBF"/>
    <property type="match status" value="1"/>
</dbReference>
<evidence type="ECO:0000259" key="8">
    <source>
        <dbReference type="Pfam" id="PF13742"/>
    </source>
</evidence>
<protein>
    <recommendedName>
        <fullName evidence="5">Exodeoxyribonuclease 7 large subunit</fullName>
        <ecNumber evidence="5">3.1.11.6</ecNumber>
    </recommendedName>
    <alternativeName>
        <fullName evidence="5">Exodeoxyribonuclease VII large subunit</fullName>
        <shortName evidence="5">Exonuclease VII large subunit</shortName>
    </alternativeName>
</protein>
<evidence type="ECO:0000256" key="1">
    <source>
        <dbReference type="ARBA" id="ARBA00022490"/>
    </source>
</evidence>
<dbReference type="EC" id="3.1.11.6" evidence="5"/>
<dbReference type="Pfam" id="PF13742">
    <property type="entry name" value="tRNA_anti_2"/>
    <property type="match status" value="1"/>
</dbReference>
<dbReference type="EMBL" id="PFMR01000330">
    <property type="protein sequence ID" value="PIZ14587.1"/>
    <property type="molecule type" value="Genomic_DNA"/>
</dbReference>
<comment type="subunit">
    <text evidence="5">Heterooligomer composed of large and small subunits.</text>
</comment>
<comment type="caution">
    <text evidence="9">The sequence shown here is derived from an EMBL/GenBank/DDBJ whole genome shotgun (WGS) entry which is preliminary data.</text>
</comment>
<dbReference type="GO" id="GO:0005737">
    <property type="term" value="C:cytoplasm"/>
    <property type="evidence" value="ECO:0007669"/>
    <property type="project" value="UniProtKB-SubCell"/>
</dbReference>
<dbReference type="NCBIfam" id="TIGR00237">
    <property type="entry name" value="xseA"/>
    <property type="match status" value="1"/>
</dbReference>
<comment type="similarity">
    <text evidence="5 6">Belongs to the XseA family.</text>
</comment>
<dbReference type="AlphaFoldDB" id="A0A2M7S4Y1"/>
<dbReference type="HAMAP" id="MF_00378">
    <property type="entry name" value="Exonuc_7_L"/>
    <property type="match status" value="1"/>
</dbReference>
<evidence type="ECO:0000256" key="2">
    <source>
        <dbReference type="ARBA" id="ARBA00022722"/>
    </source>
</evidence>
<comment type="function">
    <text evidence="5">Bidirectionally degrades single-stranded DNA into large acid-insoluble oligonucleotides, which are then degraded further into small acid-soluble oligonucleotides.</text>
</comment>
<feature type="domain" description="Exonuclease VII large subunit C-terminal" evidence="7">
    <location>
        <begin position="280"/>
        <end position="396"/>
    </location>
</feature>
<dbReference type="GO" id="GO:0003676">
    <property type="term" value="F:nucleic acid binding"/>
    <property type="evidence" value="ECO:0007669"/>
    <property type="project" value="InterPro"/>
</dbReference>
<proteinExistence type="inferred from homology"/>
<evidence type="ECO:0000256" key="3">
    <source>
        <dbReference type="ARBA" id="ARBA00022801"/>
    </source>
</evidence>
<comment type="subcellular location">
    <subcellularLocation>
        <location evidence="5 6">Cytoplasm</location>
    </subcellularLocation>
</comment>
<dbReference type="GO" id="GO:0009318">
    <property type="term" value="C:exodeoxyribonuclease VII complex"/>
    <property type="evidence" value="ECO:0007669"/>
    <property type="project" value="UniProtKB-UniRule"/>
</dbReference>
<gene>
    <name evidence="5 9" type="primary">xseA</name>
    <name evidence="9" type="ORF">COY52_11945</name>
</gene>
<sequence>MDKKIYTVSELTTKIKLLIEMNLSDIWVEGEISNFKSYPSGHLYFDLKDEGGVLPAVMFNGRDRLKFKPEDGMKVIANGRASAYQKSGKYQLIVEALEPAGLGALYQAFEQLKVKLKAEGLFDQEHKRPIPPFPDCIGIITSIKGAAIRDMLRTITERFPVPRIIIYPAQVQGEGAAEDIAEAIRELNGLDEEIRPDVIIAGRGGGSIEDLWAFNEEPVARAIYGSEIPVISAVGHETDYTIADFVADVRALTPTDAGKRVVAKSKRELKDDLEKGWVVRLQTSMEHSIETEKARLDSLCSMLRTLHPKNRMEFYQQQLDSLDSELNDIIGHYMSVTKEEVKNLYGKLMVLNPEAILERGYSITFLLPEHGIVMDAGKVNKEDEIEIKVKKGIIRARVE</sequence>
<dbReference type="PANTHER" id="PTHR30008">
    <property type="entry name" value="EXODEOXYRIBONUCLEASE 7 LARGE SUBUNIT"/>
    <property type="match status" value="1"/>
</dbReference>
<dbReference type="InterPro" id="IPR020579">
    <property type="entry name" value="Exonuc_VII_lsu_C"/>
</dbReference>
<evidence type="ECO:0000313" key="9">
    <source>
        <dbReference type="EMBL" id="PIZ14587.1"/>
    </source>
</evidence>
<evidence type="ECO:0000256" key="4">
    <source>
        <dbReference type="ARBA" id="ARBA00022839"/>
    </source>
</evidence>
<keyword evidence="4 5" id="KW-0269">Exonuclease</keyword>
<organism evidence="9 10">
    <name type="scientific">Candidatus Desantisbacteria bacterium CG_4_10_14_0_8_um_filter_48_22</name>
    <dbReference type="NCBI Taxonomy" id="1974543"/>
    <lineage>
        <taxon>Bacteria</taxon>
        <taxon>Candidatus Desantisiibacteriota</taxon>
    </lineage>
</organism>
<evidence type="ECO:0000313" key="10">
    <source>
        <dbReference type="Proteomes" id="UP000229307"/>
    </source>
</evidence>
<dbReference type="GO" id="GO:0008855">
    <property type="term" value="F:exodeoxyribonuclease VII activity"/>
    <property type="evidence" value="ECO:0007669"/>
    <property type="project" value="UniProtKB-UniRule"/>
</dbReference>
<dbReference type="Proteomes" id="UP000229307">
    <property type="component" value="Unassembled WGS sequence"/>
</dbReference>
<dbReference type="PANTHER" id="PTHR30008:SF0">
    <property type="entry name" value="EXODEOXYRIBONUCLEASE 7 LARGE SUBUNIT"/>
    <property type="match status" value="1"/>
</dbReference>
<keyword evidence="2 5" id="KW-0540">Nuclease</keyword>
<feature type="domain" description="OB-fold nucleic acid binding" evidence="8">
    <location>
        <begin position="6"/>
        <end position="97"/>
    </location>
</feature>
<accession>A0A2M7S4Y1</accession>
<feature type="domain" description="Exonuclease VII large subunit C-terminal" evidence="7">
    <location>
        <begin position="121"/>
        <end position="273"/>
    </location>
</feature>
<reference evidence="10" key="1">
    <citation type="submission" date="2017-09" db="EMBL/GenBank/DDBJ databases">
        <title>Depth-based differentiation of microbial function through sediment-hosted aquifers and enrichment of novel symbionts in the deep terrestrial subsurface.</title>
        <authorList>
            <person name="Probst A.J."/>
            <person name="Ladd B."/>
            <person name="Jarett J.K."/>
            <person name="Geller-Mcgrath D.E."/>
            <person name="Sieber C.M.K."/>
            <person name="Emerson J.B."/>
            <person name="Anantharaman K."/>
            <person name="Thomas B.C."/>
            <person name="Malmstrom R."/>
            <person name="Stieglmeier M."/>
            <person name="Klingl A."/>
            <person name="Woyke T."/>
            <person name="Ryan C.M."/>
            <person name="Banfield J.F."/>
        </authorList>
    </citation>
    <scope>NUCLEOTIDE SEQUENCE [LARGE SCALE GENOMIC DNA]</scope>
</reference>
<evidence type="ECO:0000256" key="6">
    <source>
        <dbReference type="RuleBase" id="RU004355"/>
    </source>
</evidence>
<dbReference type="Pfam" id="PF02601">
    <property type="entry name" value="Exonuc_VII_L"/>
    <property type="match status" value="2"/>
</dbReference>
<name>A0A2M7S4Y1_9BACT</name>
<dbReference type="InterPro" id="IPR025824">
    <property type="entry name" value="OB-fold_nuc-bd_dom"/>
</dbReference>